<gene>
    <name evidence="1" type="ORF">AO287_17945</name>
</gene>
<name>A0AAW3M2G8_PSESS</name>
<dbReference type="AlphaFoldDB" id="A0AAW3M2G8"/>
<comment type="caution">
    <text evidence="1">The sequence shown here is derived from an EMBL/GenBank/DDBJ whole genome shotgun (WGS) entry which is preliminary data.</text>
</comment>
<evidence type="ECO:0000313" key="2">
    <source>
        <dbReference type="Proteomes" id="UP000054513"/>
    </source>
</evidence>
<evidence type="ECO:0000313" key="1">
    <source>
        <dbReference type="EMBL" id="KTC60174.1"/>
    </source>
</evidence>
<sequence length="68" mass="7687">MPATEKQMTVHQIDYQCDECGKGVMRWTGMVLTSLPAQFPHGCTECNARGNYLVLYPCTEYREVASEP</sequence>
<protein>
    <submittedName>
        <fullName evidence="1">Uncharacterized protein</fullName>
    </submittedName>
</protein>
<accession>A0AAW3M2G8</accession>
<dbReference type="Proteomes" id="UP000054513">
    <property type="component" value="Unassembled WGS sequence"/>
</dbReference>
<organism evidence="1 2">
    <name type="scientific">Pseudomonas savastanoi</name>
    <name type="common">Pseudomonas syringae pv. savastanoi</name>
    <dbReference type="NCBI Taxonomy" id="29438"/>
    <lineage>
        <taxon>Bacteria</taxon>
        <taxon>Pseudomonadati</taxon>
        <taxon>Pseudomonadota</taxon>
        <taxon>Gammaproteobacteria</taxon>
        <taxon>Pseudomonadales</taxon>
        <taxon>Pseudomonadaceae</taxon>
        <taxon>Pseudomonas</taxon>
    </lineage>
</organism>
<proteinExistence type="predicted"/>
<dbReference type="EMBL" id="LKCI01000019">
    <property type="protein sequence ID" value="KTC60174.1"/>
    <property type="molecule type" value="Genomic_DNA"/>
</dbReference>
<reference evidence="1 2" key="1">
    <citation type="submission" date="2015-09" db="EMBL/GenBank/DDBJ databases">
        <title>Genome sequence of ICMP 19499.</title>
        <authorList>
            <person name="Visnovsky S.B."/>
            <person name="Lu A."/>
            <person name="Panda P."/>
            <person name="Pitman A.R."/>
        </authorList>
    </citation>
    <scope>NUCLEOTIDE SEQUENCE [LARGE SCALE GENOMIC DNA]</scope>
    <source>
        <strain evidence="1 2">ICMP 19499</strain>
    </source>
</reference>